<reference evidence="3 4" key="1">
    <citation type="submission" date="2017-06" db="EMBL/GenBank/DDBJ databases">
        <authorList>
            <person name="Kim H.J."/>
            <person name="Triplett B.A."/>
        </authorList>
    </citation>
    <scope>NUCLEOTIDE SEQUENCE [LARGE SCALE GENOMIC DNA]</scope>
    <source>
        <strain evidence="3 4">DSM 43151</strain>
    </source>
</reference>
<evidence type="ECO:0000313" key="3">
    <source>
        <dbReference type="EMBL" id="SNR55588.1"/>
    </source>
</evidence>
<accession>A0A238XAE8</accession>
<feature type="transmembrane region" description="Helical" evidence="2">
    <location>
        <begin position="58"/>
        <end position="82"/>
    </location>
</feature>
<dbReference type="AlphaFoldDB" id="A0A238XAE8"/>
<evidence type="ECO:0000256" key="1">
    <source>
        <dbReference type="SAM" id="MobiDB-lite"/>
    </source>
</evidence>
<keyword evidence="4" id="KW-1185">Reference proteome</keyword>
<feature type="compositionally biased region" description="Pro residues" evidence="1">
    <location>
        <begin position="7"/>
        <end position="24"/>
    </location>
</feature>
<organism evidence="3 4">
    <name type="scientific">Actinoplanes regularis</name>
    <dbReference type="NCBI Taxonomy" id="52697"/>
    <lineage>
        <taxon>Bacteria</taxon>
        <taxon>Bacillati</taxon>
        <taxon>Actinomycetota</taxon>
        <taxon>Actinomycetes</taxon>
        <taxon>Micromonosporales</taxon>
        <taxon>Micromonosporaceae</taxon>
        <taxon>Actinoplanes</taxon>
    </lineage>
</organism>
<dbReference type="Proteomes" id="UP000198415">
    <property type="component" value="Unassembled WGS sequence"/>
</dbReference>
<name>A0A238XAE8_9ACTN</name>
<protein>
    <recommendedName>
        <fullName evidence="5">DUF4190 domain-containing protein</fullName>
    </recommendedName>
</protein>
<gene>
    <name evidence="3" type="ORF">SAMN06264365_103219</name>
</gene>
<dbReference type="EMBL" id="FZNR01000003">
    <property type="protein sequence ID" value="SNR55588.1"/>
    <property type="molecule type" value="Genomic_DNA"/>
</dbReference>
<feature type="transmembrane region" description="Helical" evidence="2">
    <location>
        <begin position="88"/>
        <end position="111"/>
    </location>
</feature>
<keyword evidence="2" id="KW-0812">Transmembrane</keyword>
<feature type="region of interest" description="Disordered" evidence="1">
    <location>
        <begin position="1"/>
        <end position="27"/>
    </location>
</feature>
<evidence type="ECO:0000256" key="2">
    <source>
        <dbReference type="SAM" id="Phobius"/>
    </source>
</evidence>
<evidence type="ECO:0008006" key="5">
    <source>
        <dbReference type="Google" id="ProtNLM"/>
    </source>
</evidence>
<keyword evidence="2" id="KW-1133">Transmembrane helix</keyword>
<sequence length="158" mass="15771">MLLNMMQPPPPPPYGQPPYGPPLPQQSVSGWETERVDVLGGTGFGLVQLRVVPITSGLAIGALIAGIASILVSILVICFGAGGAGPWVAGAFTLLSALAGGGAAVAAVLALRQIRRSGEPGRVRFTGRGLAISGIVCGGAGAAISFLALFLGVLLQTS</sequence>
<evidence type="ECO:0000313" key="4">
    <source>
        <dbReference type="Proteomes" id="UP000198415"/>
    </source>
</evidence>
<proteinExistence type="predicted"/>
<feature type="transmembrane region" description="Helical" evidence="2">
    <location>
        <begin position="132"/>
        <end position="155"/>
    </location>
</feature>
<keyword evidence="2" id="KW-0472">Membrane</keyword>